<dbReference type="SUPFAM" id="SSF74650">
    <property type="entry name" value="Galactose mutarotase-like"/>
    <property type="match status" value="1"/>
</dbReference>
<dbReference type="InterPro" id="IPR041147">
    <property type="entry name" value="GH38_C"/>
</dbReference>
<evidence type="ECO:0000256" key="2">
    <source>
        <dbReference type="ARBA" id="ARBA00022723"/>
    </source>
</evidence>
<dbReference type="InterPro" id="IPR054723">
    <property type="entry name" value="Ams1-like_N"/>
</dbReference>
<dbReference type="GO" id="GO:0016787">
    <property type="term" value="F:hydrolase activity"/>
    <property type="evidence" value="ECO:0007669"/>
    <property type="project" value="UniProtKB-KW"/>
</dbReference>
<evidence type="ECO:0000256" key="3">
    <source>
        <dbReference type="ARBA" id="ARBA00022801"/>
    </source>
</evidence>
<dbReference type="Pfam" id="PF01074">
    <property type="entry name" value="Glyco_hydro_38N"/>
    <property type="match status" value="1"/>
</dbReference>
<dbReference type="Pfam" id="PF17677">
    <property type="entry name" value="Glyco_hydro38C2"/>
    <property type="match status" value="1"/>
</dbReference>
<comment type="similarity">
    <text evidence="1">Belongs to the glycosyl hydrolase 38 family.</text>
</comment>
<dbReference type="RefSeq" id="WP_267562019.1">
    <property type="nucleotide sequence ID" value="NZ_JAPNTZ010000003.1"/>
</dbReference>
<keyword evidence="4" id="KW-0326">Glycosidase</keyword>
<evidence type="ECO:0000256" key="4">
    <source>
        <dbReference type="ARBA" id="ARBA00023295"/>
    </source>
</evidence>
<dbReference type="SUPFAM" id="SSF88713">
    <property type="entry name" value="Glycoside hydrolase/deacetylase"/>
    <property type="match status" value="1"/>
</dbReference>
<keyword evidence="7" id="KW-1185">Reference proteome</keyword>
<dbReference type="InterPro" id="IPR015341">
    <property type="entry name" value="Glyco_hydro_38_cen"/>
</dbReference>
<reference evidence="6" key="1">
    <citation type="submission" date="2022-11" db="EMBL/GenBank/DDBJ databases">
        <authorList>
            <person name="Somphong A."/>
            <person name="Phongsopitanun W."/>
        </authorList>
    </citation>
    <scope>NUCLEOTIDE SEQUENCE</scope>
    <source>
        <strain evidence="6">Pm04-4</strain>
    </source>
</reference>
<evidence type="ECO:0000313" key="7">
    <source>
        <dbReference type="Proteomes" id="UP001151002"/>
    </source>
</evidence>
<name>A0ABT4AUW3_9ACTN</name>
<evidence type="ECO:0000259" key="5">
    <source>
        <dbReference type="SMART" id="SM00872"/>
    </source>
</evidence>
<evidence type="ECO:0000256" key="1">
    <source>
        <dbReference type="ARBA" id="ARBA00009792"/>
    </source>
</evidence>
<dbReference type="InterPro" id="IPR011013">
    <property type="entry name" value="Gal_mutarotase_sf_dom"/>
</dbReference>
<dbReference type="EMBL" id="JAPNTZ010000003">
    <property type="protein sequence ID" value="MCY1138046.1"/>
    <property type="molecule type" value="Genomic_DNA"/>
</dbReference>
<dbReference type="InterPro" id="IPR027291">
    <property type="entry name" value="Glyco_hydro_38_N_sf"/>
</dbReference>
<proteinExistence type="inferred from homology"/>
<dbReference type="Pfam" id="PF22907">
    <property type="entry name" value="Ams1-like_1st"/>
    <property type="match status" value="1"/>
</dbReference>
<accession>A0ABT4AUW3</accession>
<dbReference type="Gene3D" id="2.60.40.2220">
    <property type="match status" value="1"/>
</dbReference>
<keyword evidence="3 6" id="KW-0378">Hydrolase</keyword>
<dbReference type="InterPro" id="IPR028995">
    <property type="entry name" value="Glyco_hydro_57/38_cen_sf"/>
</dbReference>
<dbReference type="Gene3D" id="3.20.110.10">
    <property type="entry name" value="Glycoside hydrolase 38, N terminal domain"/>
    <property type="match status" value="1"/>
</dbReference>
<dbReference type="PANTHER" id="PTHR46017">
    <property type="entry name" value="ALPHA-MANNOSIDASE 2C1"/>
    <property type="match status" value="1"/>
</dbReference>
<dbReference type="Pfam" id="PF07748">
    <property type="entry name" value="Glyco_hydro_38C"/>
    <property type="match status" value="1"/>
</dbReference>
<dbReference type="Proteomes" id="UP001151002">
    <property type="component" value="Unassembled WGS sequence"/>
</dbReference>
<comment type="caution">
    <text evidence="6">The sequence shown here is derived from an EMBL/GenBank/DDBJ whole genome shotgun (WGS) entry which is preliminary data.</text>
</comment>
<dbReference type="InterPro" id="IPR000602">
    <property type="entry name" value="Glyco_hydro_38_N"/>
</dbReference>
<dbReference type="Pfam" id="PF09261">
    <property type="entry name" value="Alpha-mann_mid"/>
    <property type="match status" value="1"/>
</dbReference>
<dbReference type="SUPFAM" id="SSF88688">
    <property type="entry name" value="Families 57/38 glycoside transferase middle domain"/>
    <property type="match status" value="1"/>
</dbReference>
<evidence type="ECO:0000313" key="6">
    <source>
        <dbReference type="EMBL" id="MCY1138046.1"/>
    </source>
</evidence>
<protein>
    <submittedName>
        <fullName evidence="6">Glycosyl hydrolase-related protein</fullName>
    </submittedName>
</protein>
<dbReference type="InterPro" id="IPR037094">
    <property type="entry name" value="Glyco_hydro_38_cen_sf"/>
</dbReference>
<dbReference type="Gene3D" id="1.20.1270.50">
    <property type="entry name" value="Glycoside hydrolase family 38, central domain"/>
    <property type="match status" value="1"/>
</dbReference>
<dbReference type="InterPro" id="IPR011330">
    <property type="entry name" value="Glyco_hydro/deAcase_b/a-brl"/>
</dbReference>
<dbReference type="SMART" id="SM00872">
    <property type="entry name" value="Alpha-mann_mid"/>
    <property type="match status" value="1"/>
</dbReference>
<gene>
    <name evidence="6" type="ORF">OWR29_08560</name>
</gene>
<keyword evidence="2" id="KW-0479">Metal-binding</keyword>
<sequence>MHDTAAAIEARVERFVRDHLRPALERRRHPLEVTVWEAPGEPVAFAEAVRQEYTPITPGTAWSRPWGTAWFHVTGATPAGWGGPGTVLEMVVDLGFSTATAGFQAEGLVYRPDGGIVKGLEPLNDRVAVEAGPVDFFVEGASNPDISVATPTPLGDPATAGAEPIYTLRRIEIVERDVTVYHLIQDYWTLIGLMRELDASLPRRADILRALERMCDAVDPDRVAETATYGRKALADALASPAFPSSHRVVAVGHAHIDSAWLWPTRETIRKCARTFSNVLALMDEYPDFVFACSSAQQYAWMKEHYPALFERIRVRVAEGRFVPVGGMWVESDTNMPGGEALARQFVHGKGFFLREFGFEPDEVWLPDSFGYSAALPQIVRAAGSHSFLTQKISWSETNRMPHHTFWWEGIDGSRVFTHFPPVDTYNSDLSGADLARAQRQYAESALGSVSLAPFGFGDGGGGPTREMLEAAERTKSLEGSPRVSLGTPQQFFADALADHPAPATWSGEMYLELHRGTYTSQAKTKQGNRRSEHLLREAELWWATAAWRGLGDYPFDELEAAWRTVLLQQFHDILPGSSIAWVHQEAERNYALLAGTLGDLVARAQQVLAGSGSTPILFNAAPVPAAGVPPLGAAPLTPPAWTAPVDRVLDNGLVRAVFDGAGLLVSFVCDERELIAEGQAAALLQVFRDLPNRWEAWDIDAHYQRNVTELRSADSVEESPDALVVRRSYQGSTFVQTFRLAEGSTQLDIETRIDWHERQKLLKLAFPLAVHADRATSEIQFGHVHRPTHANTSWDSARFETVAHRWVHVGEPGFGVAVANDSSYGHDITRRWTDGGTTYTQVRQSLLRAPRYPDPSADQGEHVLRTSLGPAPTVLEALDSGYRLNLPTRTVTGGEAVVPLVTVSSPAVVVEAVKLAEDRSGDLIVRLYEAQGGRARARIAVTGPAAEAWTTDLLERRHDGSRDWPAGAPIHVTFRPFEIVTLRLKGRTR</sequence>
<feature type="domain" description="Glycoside hydrolase family 38 central" evidence="5">
    <location>
        <begin position="513"/>
        <end position="591"/>
    </location>
</feature>
<organism evidence="6 7">
    <name type="scientific">Paractinoplanes pyxinae</name>
    <dbReference type="NCBI Taxonomy" id="2997416"/>
    <lineage>
        <taxon>Bacteria</taxon>
        <taxon>Bacillati</taxon>
        <taxon>Actinomycetota</taxon>
        <taxon>Actinomycetes</taxon>
        <taxon>Micromonosporales</taxon>
        <taxon>Micromonosporaceae</taxon>
        <taxon>Paractinoplanes</taxon>
    </lineage>
</organism>
<dbReference type="CDD" id="cd10789">
    <property type="entry name" value="GH38N_AMII_ER_cytosolic"/>
    <property type="match status" value="1"/>
</dbReference>
<dbReference type="PANTHER" id="PTHR46017:SF1">
    <property type="entry name" value="ALPHA-MANNOSIDASE 2C1"/>
    <property type="match status" value="1"/>
</dbReference>
<dbReference type="InterPro" id="IPR011682">
    <property type="entry name" value="Glyco_hydro_38_C"/>
</dbReference>
<dbReference type="Gene3D" id="2.70.98.30">
    <property type="entry name" value="Golgi alpha-mannosidase II, domain 4"/>
    <property type="match status" value="1"/>
</dbReference>